<dbReference type="Proteomes" id="UP001152759">
    <property type="component" value="Chromosome 1"/>
</dbReference>
<feature type="domain" description="C2H2-type" evidence="10">
    <location>
        <begin position="710"/>
        <end position="738"/>
    </location>
</feature>
<evidence type="ECO:0000256" key="5">
    <source>
        <dbReference type="ARBA" id="ARBA00022833"/>
    </source>
</evidence>
<evidence type="ECO:0000256" key="6">
    <source>
        <dbReference type="ARBA" id="ARBA00023125"/>
    </source>
</evidence>
<evidence type="ECO:0000256" key="3">
    <source>
        <dbReference type="ARBA" id="ARBA00022737"/>
    </source>
</evidence>
<dbReference type="SUPFAM" id="SSF57667">
    <property type="entry name" value="beta-beta-alpha zinc fingers"/>
    <property type="match status" value="4"/>
</dbReference>
<evidence type="ECO:0000313" key="12">
    <source>
        <dbReference type="Proteomes" id="UP001152759"/>
    </source>
</evidence>
<evidence type="ECO:0000256" key="9">
    <source>
        <dbReference type="SAM" id="MobiDB-lite"/>
    </source>
</evidence>
<feature type="region of interest" description="Disordered" evidence="9">
    <location>
        <begin position="842"/>
        <end position="883"/>
    </location>
</feature>
<evidence type="ECO:0000259" key="10">
    <source>
        <dbReference type="PROSITE" id="PS50157"/>
    </source>
</evidence>
<dbReference type="SMART" id="SM00355">
    <property type="entry name" value="ZnF_C2H2"/>
    <property type="match status" value="8"/>
</dbReference>
<feature type="domain" description="C2H2-type" evidence="10">
    <location>
        <begin position="592"/>
        <end position="619"/>
    </location>
</feature>
<dbReference type="InterPro" id="IPR013087">
    <property type="entry name" value="Znf_C2H2_type"/>
</dbReference>
<feature type="domain" description="C2H2-type" evidence="10">
    <location>
        <begin position="620"/>
        <end position="647"/>
    </location>
</feature>
<feature type="domain" description="C2H2-type" evidence="10">
    <location>
        <begin position="649"/>
        <end position="677"/>
    </location>
</feature>
<evidence type="ECO:0000256" key="1">
    <source>
        <dbReference type="ARBA" id="ARBA00004123"/>
    </source>
</evidence>
<feature type="domain" description="C2H2-type" evidence="10">
    <location>
        <begin position="566"/>
        <end position="593"/>
    </location>
</feature>
<evidence type="ECO:0000256" key="8">
    <source>
        <dbReference type="PROSITE-ProRule" id="PRU00042"/>
    </source>
</evidence>
<gene>
    <name evidence="11" type="ORF">BEMITA_LOCUS1504</name>
</gene>
<feature type="compositionally biased region" description="Low complexity" evidence="9">
    <location>
        <begin position="98"/>
        <end position="108"/>
    </location>
</feature>
<evidence type="ECO:0000313" key="11">
    <source>
        <dbReference type="EMBL" id="CAH0381899.1"/>
    </source>
</evidence>
<dbReference type="GO" id="GO:0005634">
    <property type="term" value="C:nucleus"/>
    <property type="evidence" value="ECO:0007669"/>
    <property type="project" value="UniProtKB-SubCell"/>
</dbReference>
<reference evidence="11" key="1">
    <citation type="submission" date="2021-12" db="EMBL/GenBank/DDBJ databases">
        <authorList>
            <person name="King R."/>
        </authorList>
    </citation>
    <scope>NUCLEOTIDE SEQUENCE</scope>
</reference>
<keyword evidence="4 8" id="KW-0863">Zinc-finger</keyword>
<dbReference type="PROSITE" id="PS50157">
    <property type="entry name" value="ZINC_FINGER_C2H2_2"/>
    <property type="match status" value="6"/>
</dbReference>
<dbReference type="PANTHER" id="PTHR24390:SF159">
    <property type="entry name" value="GROWTH FACTOR INDEPENDENT 1 TRANSCRIPTIONAL REPRESSOR"/>
    <property type="match status" value="1"/>
</dbReference>
<keyword evidence="3" id="KW-0677">Repeat</keyword>
<keyword evidence="5" id="KW-0862">Zinc</keyword>
<dbReference type="InterPro" id="IPR036236">
    <property type="entry name" value="Znf_C2H2_sf"/>
</dbReference>
<keyword evidence="12" id="KW-1185">Reference proteome</keyword>
<dbReference type="GO" id="GO:0000978">
    <property type="term" value="F:RNA polymerase II cis-regulatory region sequence-specific DNA binding"/>
    <property type="evidence" value="ECO:0007669"/>
    <property type="project" value="TreeGrafter"/>
</dbReference>
<feature type="domain" description="C2H2-type" evidence="10">
    <location>
        <begin position="682"/>
        <end position="709"/>
    </location>
</feature>
<comment type="subcellular location">
    <subcellularLocation>
        <location evidence="1">Nucleus</location>
    </subcellularLocation>
</comment>
<dbReference type="GO" id="GO:0003700">
    <property type="term" value="F:DNA-binding transcription factor activity"/>
    <property type="evidence" value="ECO:0007669"/>
    <property type="project" value="TreeGrafter"/>
</dbReference>
<feature type="compositionally biased region" description="Polar residues" evidence="9">
    <location>
        <begin position="357"/>
        <end position="377"/>
    </location>
</feature>
<feature type="region of interest" description="Disordered" evidence="9">
    <location>
        <begin position="355"/>
        <end position="377"/>
    </location>
</feature>
<dbReference type="PANTHER" id="PTHR24390">
    <property type="entry name" value="ZINC FINGER PROTEIN"/>
    <property type="match status" value="1"/>
</dbReference>
<keyword evidence="7" id="KW-0539">Nucleus</keyword>
<evidence type="ECO:0000256" key="2">
    <source>
        <dbReference type="ARBA" id="ARBA00022723"/>
    </source>
</evidence>
<dbReference type="AlphaFoldDB" id="A0A9P0A263"/>
<feature type="compositionally biased region" description="Low complexity" evidence="9">
    <location>
        <begin position="853"/>
        <end position="864"/>
    </location>
</feature>
<dbReference type="PROSITE" id="PS00028">
    <property type="entry name" value="ZINC_FINGER_C2H2_1"/>
    <property type="match status" value="7"/>
</dbReference>
<dbReference type="Gene3D" id="3.30.160.60">
    <property type="entry name" value="Classic Zinc Finger"/>
    <property type="match status" value="4"/>
</dbReference>
<feature type="region of interest" description="Disordered" evidence="9">
    <location>
        <begin position="87"/>
        <end position="143"/>
    </location>
</feature>
<dbReference type="KEGG" id="btab:109036664"/>
<accession>A0A9P0A263</accession>
<proteinExistence type="predicted"/>
<evidence type="ECO:0000256" key="4">
    <source>
        <dbReference type="ARBA" id="ARBA00022771"/>
    </source>
</evidence>
<name>A0A9P0A263_BEMTA</name>
<dbReference type="Pfam" id="PF00096">
    <property type="entry name" value="zf-C2H2"/>
    <property type="match status" value="4"/>
</dbReference>
<organism evidence="11 12">
    <name type="scientific">Bemisia tabaci</name>
    <name type="common">Sweetpotato whitefly</name>
    <name type="synonym">Aleurodes tabaci</name>
    <dbReference type="NCBI Taxonomy" id="7038"/>
    <lineage>
        <taxon>Eukaryota</taxon>
        <taxon>Metazoa</taxon>
        <taxon>Ecdysozoa</taxon>
        <taxon>Arthropoda</taxon>
        <taxon>Hexapoda</taxon>
        <taxon>Insecta</taxon>
        <taxon>Pterygota</taxon>
        <taxon>Neoptera</taxon>
        <taxon>Paraneoptera</taxon>
        <taxon>Hemiptera</taxon>
        <taxon>Sternorrhyncha</taxon>
        <taxon>Aleyrodoidea</taxon>
        <taxon>Aleyrodidae</taxon>
        <taxon>Aleyrodinae</taxon>
        <taxon>Bemisia</taxon>
    </lineage>
</organism>
<protein>
    <recommendedName>
        <fullName evidence="10">C2H2-type domain-containing protein</fullName>
    </recommendedName>
</protein>
<keyword evidence="2" id="KW-0479">Metal-binding</keyword>
<dbReference type="FunFam" id="3.30.160.60:FF:000446">
    <property type="entry name" value="Zinc finger protein"/>
    <property type="match status" value="2"/>
</dbReference>
<dbReference type="GO" id="GO:0008270">
    <property type="term" value="F:zinc ion binding"/>
    <property type="evidence" value="ECO:0007669"/>
    <property type="project" value="UniProtKB-KW"/>
</dbReference>
<dbReference type="EMBL" id="OU963862">
    <property type="protein sequence ID" value="CAH0381899.1"/>
    <property type="molecule type" value="Genomic_DNA"/>
</dbReference>
<evidence type="ECO:0000256" key="7">
    <source>
        <dbReference type="ARBA" id="ARBA00023242"/>
    </source>
</evidence>
<dbReference type="GO" id="GO:0006357">
    <property type="term" value="P:regulation of transcription by RNA polymerase II"/>
    <property type="evidence" value="ECO:0007669"/>
    <property type="project" value="TreeGrafter"/>
</dbReference>
<keyword evidence="6" id="KW-0238">DNA-binding</keyword>
<sequence length="936" mass="105910">MSCYEQFSLSSEIDSFFRKINNLPNSLREYSLLLIKEYLTNPLPAPETATNDLTEDEVTEAEEDSLHTEIDLIDSEYDDECSILQIKESGAKNDPKVSSAGNDGSSSSTDEAETVEPEDHTVKLSGKNPQTHGGGKRIVEGNEGAQNLSQFEEVSSSHARAPEPINTATKKLFIHSKNIESNLVHTNKLVTKDGQRYHLVKRLRRSKDGKHYYENAAVPLGPSPQRSKIMVPKLKSRNNLSSMASAKLNSGNLKVKVKEPLNRLMFSPIKTKTIPPPKNSRTVLDVTEDNMIIFKNTSTKPIAFVPPPNVVVTKASESPNPRLHTPAKSTIFINGSKFVVPANLQVSSKIVDKNSEIEGSNSNPASPLVKKSTSSLPTDTRYRTILPKDLQPKVVQCKVLKEIQVSPNKWNKLPTTPKTPITVQLNSTIGSNVHMKNKASLPLRLQKAPLIKSNIGAINKRSLQLLKSGNNSQEKFHILRKKNFQFSTKQRSVITKQLTKYLKMDNEEKQGVEKASEDFVVIVDPSDVVNTEGCEEVVTPAKLKRKIKILRPSIPKVQFTKVKKPKMCEKCGKAFRTESLLKLHMKIHSPRFKCKKCGQAYVTSVEYLKHKLDHKKEEVHTCEFCRVQFNAFIRLKEHIRLHHPTQKLHKCQQCSYSAYTQRTLDSHIRYKHAVRRKEPQQIICPVCHKFFRQTSELRNHITTHLPERIFSCEACGKKFNQKTTLSSHLRNVHGERRYPCNVCPMILKTRDNQIRHMASHADCKLFPCPKCPYACNSQGNLVKHVRTQHNIQNFSLRRRDRVKQVCTEINPLTERGLEKGSHVATLYLNRLSKKLGKDLVSQLGAEQQRDENTTNTSTTNMENSDFANYGAQESDSEHSEQDHIETDAAVASLDKSQYDNDFCIIPETQRMLDDLIKESSGYTSESQYHGAHTANF</sequence>